<comment type="caution">
    <text evidence="4">Lacks conserved residue(s) required for the propagation of feature annotation.</text>
</comment>
<feature type="transmembrane region" description="Helical" evidence="4">
    <location>
        <begin position="65"/>
        <end position="85"/>
    </location>
</feature>
<dbReference type="FunFam" id="3.40.50.150:FF:000088">
    <property type="entry name" value="Polyamine aminopropyltransferase"/>
    <property type="match status" value="1"/>
</dbReference>
<feature type="active site" description="Proton acceptor" evidence="4 5">
    <location>
        <position position="397"/>
    </location>
</feature>
<feature type="region of interest" description="Disordered" evidence="6">
    <location>
        <begin position="1"/>
        <end position="23"/>
    </location>
</feature>
<evidence type="ECO:0000256" key="2">
    <source>
        <dbReference type="ARBA" id="ARBA00022679"/>
    </source>
</evidence>
<feature type="transmembrane region" description="Helical" evidence="4">
    <location>
        <begin position="223"/>
        <end position="243"/>
    </location>
</feature>
<keyword evidence="9" id="KW-1185">Reference proteome</keyword>
<dbReference type="GO" id="GO:0008295">
    <property type="term" value="P:spermidine biosynthetic process"/>
    <property type="evidence" value="ECO:0007669"/>
    <property type="project" value="UniProtKB-UniRule"/>
</dbReference>
<feature type="binding site" evidence="4">
    <location>
        <begin position="379"/>
        <end position="380"/>
    </location>
    <ligand>
        <name>S-methyl-5'-thioadenosine</name>
        <dbReference type="ChEBI" id="CHEBI:17509"/>
    </ligand>
</feature>
<dbReference type="InterPro" id="IPR029063">
    <property type="entry name" value="SAM-dependent_MTases_sf"/>
</dbReference>
<sequence>MVDTTPADTTPVGTEADDSARPRPRRARAARLALLVAAFVCAACGLVYELSLVTLGSYLLGNTAAQASITLSVMVCAMGVGALAAKPLREHAAVAFVAVELALAAIGGFSVLLLYAAYAWLDLYMAALIVVSIVIGILVGAEIPLLMELLQRIRRQEASGAVADLFAADYVGALLGGLAFPFVLLPIFGQIRGSLIVGVVNALAGLTVVFVLFWRDVRPVTRWLCGVGSVLVCSLLVAGYVGADRFEATAQQQLYAYPIVLREQTRYQHIVITESVSLRKPPEVRLYLNGDLQFTSADEYRYHESLVHPVLSGSRRNVLIIGGGDGLALREVLKYPDVERVTLVELDPEMIRLARTDPRLTRLNEHAFDDPRVNVVNADAFSWLRTSSGGFDAEIVDLPDPDETAVAKLYTKEFYSLAAHALAPGGRMVVQSGSPYFAPRSFWCIEATIRAADLAVRPYHVNVPSFGDWGYVLAARGDEPELRLDTPEPLRSLNRATLDAAAVFPPDRGPRDEKVSTLMHPVLVELEQQEWN</sequence>
<keyword evidence="3 4" id="KW-0620">Polyamine biosynthesis</keyword>
<comment type="subcellular location">
    <subcellularLocation>
        <location evidence="4">Cell membrane</location>
        <topology evidence="4">Multi-pass membrane protein</topology>
    </subcellularLocation>
</comment>
<feature type="binding site" evidence="4">
    <location>
        <position position="268"/>
    </location>
    <ligand>
        <name>S-methyl-5'-thioadenosine</name>
        <dbReference type="ChEBI" id="CHEBI:17509"/>
    </ligand>
</feature>
<dbReference type="Gene3D" id="3.40.50.150">
    <property type="entry name" value="Vaccinia Virus protein VP39"/>
    <property type="match status" value="1"/>
</dbReference>
<reference evidence="8 9" key="1">
    <citation type="submission" date="2020-04" db="EMBL/GenBank/DDBJ databases">
        <title>MicrobeNet Type strains.</title>
        <authorList>
            <person name="Nicholson A.C."/>
        </authorList>
    </citation>
    <scope>NUCLEOTIDE SEQUENCE [LARGE SCALE GENOMIC DNA]</scope>
    <source>
        <strain evidence="8 9">JCM 12354</strain>
    </source>
</reference>
<dbReference type="EC" id="2.5.1.16" evidence="4"/>
<feature type="binding site" evidence="4">
    <location>
        <position position="303"/>
    </location>
    <ligand>
        <name>spermidine</name>
        <dbReference type="ChEBI" id="CHEBI:57834"/>
    </ligand>
</feature>
<keyword evidence="2 4" id="KW-0808">Transferase</keyword>
<evidence type="ECO:0000313" key="8">
    <source>
        <dbReference type="EMBL" id="NKY53064.1"/>
    </source>
</evidence>
<evidence type="ECO:0000313" key="9">
    <source>
        <dbReference type="Proteomes" id="UP000565711"/>
    </source>
</evidence>
<dbReference type="InterPro" id="IPR001045">
    <property type="entry name" value="Spermi_synthase"/>
</dbReference>
<dbReference type="GO" id="GO:0005886">
    <property type="term" value="C:plasma membrane"/>
    <property type="evidence" value="ECO:0007669"/>
    <property type="project" value="UniProtKB-SubCell"/>
</dbReference>
<comment type="pathway">
    <text evidence="4">Amine and polyamine biosynthesis; spermidine biosynthesis; spermidine from putrescine: step 1/1.</text>
</comment>
<proteinExistence type="inferred from homology"/>
<dbReference type="PROSITE" id="PS51006">
    <property type="entry name" value="PABS_2"/>
    <property type="match status" value="1"/>
</dbReference>
<gene>
    <name evidence="4" type="primary">speE</name>
    <name evidence="8" type="ORF">HGA08_22955</name>
</gene>
<dbReference type="InterPro" id="IPR030374">
    <property type="entry name" value="PABS"/>
</dbReference>
<keyword evidence="4" id="KW-1003">Cell membrane</keyword>
<dbReference type="EMBL" id="JAAXOP010000015">
    <property type="protein sequence ID" value="NKY53064.1"/>
    <property type="molecule type" value="Genomic_DNA"/>
</dbReference>
<dbReference type="SUPFAM" id="SSF103473">
    <property type="entry name" value="MFS general substrate transporter"/>
    <property type="match status" value="1"/>
</dbReference>
<dbReference type="HAMAP" id="MF_00198">
    <property type="entry name" value="Spermidine_synth"/>
    <property type="match status" value="1"/>
</dbReference>
<dbReference type="Proteomes" id="UP000565711">
    <property type="component" value="Unassembled WGS sequence"/>
</dbReference>
<comment type="catalytic activity">
    <reaction evidence="4">
        <text>S-adenosyl 3-(methylsulfanyl)propylamine + putrescine = S-methyl-5'-thioadenosine + spermidine + H(+)</text>
        <dbReference type="Rhea" id="RHEA:12721"/>
        <dbReference type="ChEBI" id="CHEBI:15378"/>
        <dbReference type="ChEBI" id="CHEBI:17509"/>
        <dbReference type="ChEBI" id="CHEBI:57443"/>
        <dbReference type="ChEBI" id="CHEBI:57834"/>
        <dbReference type="ChEBI" id="CHEBI:326268"/>
        <dbReference type="EC" id="2.5.1.16"/>
    </reaction>
</comment>
<feature type="transmembrane region" description="Helical" evidence="4">
    <location>
        <begin position="195"/>
        <end position="214"/>
    </location>
</feature>
<comment type="function">
    <text evidence="4">Catalyzes the irreversible transfer of a propylamine group from the amino donor S-adenosylmethioninamine (decarboxy-AdoMet) to putrescine (1,4-diaminobutane) to yield spermidine.</text>
</comment>
<evidence type="ECO:0000256" key="3">
    <source>
        <dbReference type="ARBA" id="ARBA00023115"/>
    </source>
</evidence>
<comment type="caution">
    <text evidence="8">The sequence shown here is derived from an EMBL/GenBank/DDBJ whole genome shotgun (WGS) entry which is preliminary data.</text>
</comment>
<protein>
    <recommendedName>
        <fullName evidence="4">Polyamine aminopropyltransferase</fullName>
    </recommendedName>
    <alternativeName>
        <fullName evidence="4">Putrescine aminopropyltransferase</fullName>
        <shortName evidence="4">PAPT</shortName>
    </alternativeName>
    <alternativeName>
        <fullName evidence="4">Spermidine synthase</fullName>
        <shortName evidence="4">SPDS</shortName>
        <shortName evidence="4">SPDSY</shortName>
        <ecNumber evidence="4">2.5.1.16</ecNumber>
    </alternativeName>
</protein>
<evidence type="ECO:0000256" key="6">
    <source>
        <dbReference type="SAM" id="MobiDB-lite"/>
    </source>
</evidence>
<dbReference type="AlphaFoldDB" id="A0A846Y5E4"/>
<evidence type="ECO:0000256" key="1">
    <source>
        <dbReference type="ARBA" id="ARBA00007867"/>
    </source>
</evidence>
<dbReference type="InterPro" id="IPR036259">
    <property type="entry name" value="MFS_trans_sf"/>
</dbReference>
<keyword evidence="4" id="KW-0812">Transmembrane</keyword>
<keyword evidence="4" id="KW-0745">Spermidine biosynthesis</keyword>
<evidence type="ECO:0000256" key="5">
    <source>
        <dbReference type="PROSITE-ProRule" id="PRU00354"/>
    </source>
</evidence>
<name>A0A846Y5E4_9NOCA</name>
<feature type="domain" description="PABS" evidence="7">
    <location>
        <begin position="238"/>
        <end position="476"/>
    </location>
</feature>
<comment type="subunit">
    <text evidence="4">Homodimer or homotetramer.</text>
</comment>
<feature type="transmembrane region" description="Helical" evidence="4">
    <location>
        <begin position="124"/>
        <end position="146"/>
    </location>
</feature>
<feature type="transmembrane region" description="Helical" evidence="4">
    <location>
        <begin position="92"/>
        <end position="118"/>
    </location>
</feature>
<dbReference type="RefSeq" id="WP_067868935.1">
    <property type="nucleotide sequence ID" value="NZ_JAAXOP010000015.1"/>
</dbReference>
<dbReference type="NCBIfam" id="NF002956">
    <property type="entry name" value="PRK03612.1"/>
    <property type="match status" value="1"/>
</dbReference>
<comment type="similarity">
    <text evidence="1 4">Belongs to the spermidine/spermine synthase family.</text>
</comment>
<dbReference type="UniPathway" id="UPA00248">
    <property type="reaction ID" value="UER00314"/>
</dbReference>
<feature type="compositionally biased region" description="Polar residues" evidence="6">
    <location>
        <begin position="1"/>
        <end position="12"/>
    </location>
</feature>
<organism evidence="8 9">
    <name type="scientific">Nocardia vermiculata</name>
    <dbReference type="NCBI Taxonomy" id="257274"/>
    <lineage>
        <taxon>Bacteria</taxon>
        <taxon>Bacillati</taxon>
        <taxon>Actinomycetota</taxon>
        <taxon>Actinomycetes</taxon>
        <taxon>Mycobacteriales</taxon>
        <taxon>Nocardiaceae</taxon>
        <taxon>Nocardia</taxon>
    </lineage>
</organism>
<evidence type="ECO:0000259" key="7">
    <source>
        <dbReference type="PROSITE" id="PS51006"/>
    </source>
</evidence>
<dbReference type="PANTHER" id="PTHR43317">
    <property type="entry name" value="THERMOSPERMINE SYNTHASE ACAULIS5"/>
    <property type="match status" value="1"/>
</dbReference>
<dbReference type="GO" id="GO:0004766">
    <property type="term" value="F:spermidine synthase activity"/>
    <property type="evidence" value="ECO:0007669"/>
    <property type="project" value="UniProtKB-UniRule"/>
</dbReference>
<dbReference type="PANTHER" id="PTHR43317:SF1">
    <property type="entry name" value="THERMOSPERMINE SYNTHASE ACAULIS5"/>
    <property type="match status" value="1"/>
</dbReference>
<dbReference type="InterPro" id="IPR030373">
    <property type="entry name" value="PABS_CS"/>
</dbReference>
<feature type="binding site" evidence="4">
    <location>
        <position position="325"/>
    </location>
    <ligand>
        <name>spermidine</name>
        <dbReference type="ChEBI" id="CHEBI:57834"/>
    </ligand>
</feature>
<dbReference type="SUPFAM" id="SSF53335">
    <property type="entry name" value="S-adenosyl-L-methionine-dependent methyltransferases"/>
    <property type="match status" value="1"/>
</dbReference>
<feature type="binding site" evidence="4">
    <location>
        <position position="345"/>
    </location>
    <ligand>
        <name>S-methyl-5'-thioadenosine</name>
        <dbReference type="ChEBI" id="CHEBI:17509"/>
    </ligand>
</feature>
<accession>A0A846Y5E4</accession>
<dbReference type="PROSITE" id="PS01330">
    <property type="entry name" value="PABS_1"/>
    <property type="match status" value="1"/>
</dbReference>
<dbReference type="GO" id="GO:0010487">
    <property type="term" value="F:thermospermine synthase activity"/>
    <property type="evidence" value="ECO:0007669"/>
    <property type="project" value="UniProtKB-ARBA"/>
</dbReference>
<feature type="transmembrane region" description="Helical" evidence="4">
    <location>
        <begin position="167"/>
        <end position="189"/>
    </location>
</feature>
<evidence type="ECO:0000256" key="4">
    <source>
        <dbReference type="HAMAP-Rule" id="MF_00198"/>
    </source>
</evidence>
<dbReference type="Pfam" id="PF01564">
    <property type="entry name" value="Spermine_synth"/>
    <property type="match status" value="1"/>
</dbReference>
<feature type="transmembrane region" description="Helical" evidence="4">
    <location>
        <begin position="32"/>
        <end position="59"/>
    </location>
</feature>
<keyword evidence="4" id="KW-1133">Transmembrane helix</keyword>
<dbReference type="CDD" id="cd02440">
    <property type="entry name" value="AdoMet_MTases"/>
    <property type="match status" value="1"/>
</dbReference>
<keyword evidence="4" id="KW-0472">Membrane</keyword>